<gene>
    <name evidence="1" type="ORF">SERLADRAFT_413586</name>
</gene>
<dbReference type="OrthoDB" id="2269034at2759"/>
<proteinExistence type="predicted"/>
<dbReference type="Proteomes" id="UP000008064">
    <property type="component" value="Unassembled WGS sequence"/>
</dbReference>
<reference evidence="2" key="1">
    <citation type="journal article" date="2011" name="Science">
        <title>The plant cell wall-decomposing machinery underlies the functional diversity of forest fungi.</title>
        <authorList>
            <person name="Eastwood D.C."/>
            <person name="Floudas D."/>
            <person name="Binder M."/>
            <person name="Majcherczyk A."/>
            <person name="Schneider P."/>
            <person name="Aerts A."/>
            <person name="Asiegbu F.O."/>
            <person name="Baker S.E."/>
            <person name="Barry K."/>
            <person name="Bendiksby M."/>
            <person name="Blumentritt M."/>
            <person name="Coutinho P.M."/>
            <person name="Cullen D."/>
            <person name="de Vries R.P."/>
            <person name="Gathman A."/>
            <person name="Goodell B."/>
            <person name="Henrissat B."/>
            <person name="Ihrmark K."/>
            <person name="Kauserud H."/>
            <person name="Kohler A."/>
            <person name="LaButti K."/>
            <person name="Lapidus A."/>
            <person name="Lavin J.L."/>
            <person name="Lee Y.-H."/>
            <person name="Lindquist E."/>
            <person name="Lilly W."/>
            <person name="Lucas S."/>
            <person name="Morin E."/>
            <person name="Murat C."/>
            <person name="Oguiza J.A."/>
            <person name="Park J."/>
            <person name="Pisabarro A.G."/>
            <person name="Riley R."/>
            <person name="Rosling A."/>
            <person name="Salamov A."/>
            <person name="Schmidt O."/>
            <person name="Schmutz J."/>
            <person name="Skrede I."/>
            <person name="Stenlid J."/>
            <person name="Wiebenga A."/>
            <person name="Xie X."/>
            <person name="Kuees U."/>
            <person name="Hibbett D.S."/>
            <person name="Hoffmeister D."/>
            <person name="Hoegberg N."/>
            <person name="Martin F."/>
            <person name="Grigoriev I.V."/>
            <person name="Watkinson S.C."/>
        </authorList>
    </citation>
    <scope>NUCLEOTIDE SEQUENCE [LARGE SCALE GENOMIC DNA]</scope>
    <source>
        <strain evidence="2">S7.9</strain>
    </source>
</reference>
<evidence type="ECO:0000313" key="2">
    <source>
        <dbReference type="Proteomes" id="UP000008064"/>
    </source>
</evidence>
<organism evidence="2">
    <name type="scientific">Serpula lacrymans var. lacrymans (strain S7.9)</name>
    <name type="common">Dry rot fungus</name>
    <dbReference type="NCBI Taxonomy" id="578457"/>
    <lineage>
        <taxon>Eukaryota</taxon>
        <taxon>Fungi</taxon>
        <taxon>Dikarya</taxon>
        <taxon>Basidiomycota</taxon>
        <taxon>Agaricomycotina</taxon>
        <taxon>Agaricomycetes</taxon>
        <taxon>Agaricomycetidae</taxon>
        <taxon>Boletales</taxon>
        <taxon>Coniophorineae</taxon>
        <taxon>Serpulaceae</taxon>
        <taxon>Serpula</taxon>
    </lineage>
</organism>
<dbReference type="HOGENOM" id="CLU_018544_12_2_1"/>
<dbReference type="EMBL" id="GL945430">
    <property type="protein sequence ID" value="EGO28882.1"/>
    <property type="molecule type" value="Genomic_DNA"/>
</dbReference>
<name>F8NL66_SERL9</name>
<dbReference type="AlphaFoldDB" id="F8NL66"/>
<dbReference type="Gene3D" id="3.80.10.10">
    <property type="entry name" value="Ribonuclease Inhibitor"/>
    <property type="match status" value="1"/>
</dbReference>
<dbReference type="KEGG" id="sla:SERLADRAFT_413586"/>
<accession>F8NL66</accession>
<dbReference type="SUPFAM" id="SSF52047">
    <property type="entry name" value="RNI-like"/>
    <property type="match status" value="1"/>
</dbReference>
<dbReference type="InterPro" id="IPR032675">
    <property type="entry name" value="LRR_dom_sf"/>
</dbReference>
<dbReference type="GeneID" id="18813182"/>
<dbReference type="RefSeq" id="XP_007315081.1">
    <property type="nucleotide sequence ID" value="XM_007315019.1"/>
</dbReference>
<evidence type="ECO:0000313" key="1">
    <source>
        <dbReference type="EMBL" id="EGO28882.1"/>
    </source>
</evidence>
<protein>
    <submittedName>
        <fullName evidence="1">Uncharacterized protein</fullName>
    </submittedName>
</protein>
<sequence length="642" mass="73260">MAFLHLSKADQEILDSHKLKLPVRATFLMWLLPVNQNQSNLVDVCQYCRTWVFPIKDVLGTNYMPSVTQTSEIKQLVQFATKIHALLPEALEDARTRLQKAEEAHKEVEHLIHDEMIALLQADVLEDMKCEVPGLLSVRVELEKYIREGEALISPARRLPAEVMSNIFEHCLEENDVNHHTGPRPRVSEPPLLLGRICRPWRRIALATPRLWTSLILHLPPELTLWHAPLRAHVEAFEFWLEHSRSRPLQLTIVHDKGHSVQRPVYEVEFRDCSPEYEHLLEIVQSNAHRLSGLSIFMPTVSFDCPAFIALTDQSFPHVKTINIFPTDIMVTPVEPSRRINLDNSPCLRSLGVGLSWYRMTNIHVPWARVTHLHLAHLIPNLVSSTLSDYLQVLRQCKSLKWFSVIITDGIFQTPVGPPIYAILETFEVVVLGSGRLVGGFLNALNLPHLRRLQMQHMFPSGHPQGQQHSACGIEILSLIQRSRCMLWYLILEHVPITIKEMLACCLVCPQLTRLELLPWPPLKPNNEVIEALTPQSLGDTTPILCPRLETLKFGLISPFVSVGLLDLVALRHIRWILSSPLAVLGRVEVVLYKSMFCEDPSDMDSRIYQFKKSLQHCLPKGKVEVSWAVSKSFHGLPWLHI</sequence>